<dbReference type="Proteomes" id="UP000007819">
    <property type="component" value="Chromosome X"/>
</dbReference>
<reference evidence="2" key="1">
    <citation type="submission" date="2010-06" db="EMBL/GenBank/DDBJ databases">
        <authorList>
            <person name="Jiang H."/>
            <person name="Abraham K."/>
            <person name="Ali S."/>
            <person name="Alsbrooks S.L."/>
            <person name="Anim B.N."/>
            <person name="Anosike U.S."/>
            <person name="Attaway T."/>
            <person name="Bandaranaike D.P."/>
            <person name="Battles P.K."/>
            <person name="Bell S.N."/>
            <person name="Bell A.V."/>
            <person name="Beltran B."/>
            <person name="Bickham C."/>
            <person name="Bustamante Y."/>
            <person name="Caleb T."/>
            <person name="Canada A."/>
            <person name="Cardenas V."/>
            <person name="Carter K."/>
            <person name="Chacko J."/>
            <person name="Chandrabose M.N."/>
            <person name="Chavez D."/>
            <person name="Chavez A."/>
            <person name="Chen L."/>
            <person name="Chu H.-S."/>
            <person name="Claassen K.J."/>
            <person name="Cockrell R."/>
            <person name="Collins M."/>
            <person name="Cooper J.A."/>
            <person name="Cree A."/>
            <person name="Curry S.M."/>
            <person name="Da Y."/>
            <person name="Dao M.D."/>
            <person name="Das B."/>
            <person name="Davila M.-L."/>
            <person name="Davy-Carroll L."/>
            <person name="Denson S."/>
            <person name="Dinh H."/>
            <person name="Ebong V.E."/>
            <person name="Edwards J.R."/>
            <person name="Egan A."/>
            <person name="El-Daye J."/>
            <person name="Escobedo L."/>
            <person name="Fernandez S."/>
            <person name="Fernando P.R."/>
            <person name="Flagg N."/>
            <person name="Forbes L.D."/>
            <person name="Fowler R.G."/>
            <person name="Fu Q."/>
            <person name="Gabisi R.A."/>
            <person name="Ganer J."/>
            <person name="Garbino Pronczuk A."/>
            <person name="Garcia R.M."/>
            <person name="Garner T."/>
            <person name="Garrett T.E."/>
            <person name="Gonzalez D.A."/>
            <person name="Hamid H."/>
            <person name="Hawkins E.S."/>
            <person name="Hirani K."/>
            <person name="Hogues M.E."/>
            <person name="Hollins B."/>
            <person name="Hsiao C.-H."/>
            <person name="Jabil R."/>
            <person name="James M.L."/>
            <person name="Jhangiani S.N."/>
            <person name="Johnson B."/>
            <person name="Johnson Q."/>
            <person name="Joshi V."/>
            <person name="Kalu J.B."/>
            <person name="Kam C."/>
            <person name="Kashfia A."/>
            <person name="Keebler J."/>
            <person name="Kisamo H."/>
            <person name="Kovar C.L."/>
            <person name="Lago L.A."/>
            <person name="Lai C.-Y."/>
            <person name="Laidlaw J."/>
            <person name="Lara F."/>
            <person name="Le T.-K."/>
            <person name="Lee S.L."/>
            <person name="Legall F.H."/>
            <person name="Lemon S.J."/>
            <person name="Lewis L.R."/>
            <person name="Li B."/>
            <person name="Liu Y."/>
            <person name="Liu Y.-S."/>
            <person name="Lopez J."/>
            <person name="Lozado R.J."/>
            <person name="Lu J."/>
            <person name="Madu R.C."/>
            <person name="Maheshwari M."/>
            <person name="Maheshwari R."/>
            <person name="Malloy K."/>
            <person name="Martinez E."/>
            <person name="Mathew T."/>
            <person name="Mercado I.C."/>
            <person name="Mercado C."/>
            <person name="Meyer B."/>
            <person name="Montgomery K."/>
            <person name="Morgan M.B."/>
            <person name="Munidasa M."/>
            <person name="Nazareth L.V."/>
            <person name="Nelson J."/>
            <person name="Ng B.M."/>
            <person name="Nguyen N.B."/>
            <person name="Nguyen P.Q."/>
            <person name="Nguyen T."/>
            <person name="Obregon M."/>
            <person name="Okwuonu G.O."/>
            <person name="Onwere C.G."/>
            <person name="Orozco G."/>
            <person name="Parra A."/>
            <person name="Patel S."/>
            <person name="Patil S."/>
            <person name="Perez A."/>
            <person name="Perez Y."/>
            <person name="Pham C."/>
            <person name="Primus E.L."/>
            <person name="Pu L.-L."/>
            <person name="Puazo M."/>
            <person name="Qin X."/>
            <person name="Quiroz J.B."/>
            <person name="Reese J."/>
            <person name="Richards S."/>
            <person name="Rives C.M."/>
            <person name="Robberts R."/>
            <person name="Ruiz S.J."/>
            <person name="Ruiz M.J."/>
            <person name="Santibanez J."/>
            <person name="Schneider B.W."/>
            <person name="Sisson I."/>
            <person name="Smith M."/>
            <person name="Sodergren E."/>
            <person name="Song X.-Z."/>
            <person name="Song B.B."/>
            <person name="Summersgill H."/>
            <person name="Thelus R."/>
            <person name="Thornton R.D."/>
            <person name="Trejos Z.Y."/>
            <person name="Usmani K."/>
            <person name="Vattathil S."/>
            <person name="Villasana D."/>
            <person name="Walker D.L."/>
            <person name="Wang S."/>
            <person name="Wang K."/>
            <person name="White C.S."/>
            <person name="Williams A.C."/>
            <person name="Williamson J."/>
            <person name="Wilson K."/>
            <person name="Woghiren I.O."/>
            <person name="Woodworth J.R."/>
            <person name="Worley K.C."/>
            <person name="Wright R.A."/>
            <person name="Wu W."/>
            <person name="Young L."/>
            <person name="Zhang L."/>
            <person name="Zhang J."/>
            <person name="Zhu Y."/>
            <person name="Muzny D.M."/>
            <person name="Weinstock G."/>
            <person name="Gibbs R.A."/>
        </authorList>
    </citation>
    <scope>NUCLEOTIDE SEQUENCE [LARGE SCALE GENOMIC DNA]</scope>
    <source>
        <strain evidence="2">LSR1</strain>
    </source>
</reference>
<reference evidence="1" key="2">
    <citation type="submission" date="2022-06" db="UniProtKB">
        <authorList>
            <consortium name="EnsemblMetazoa"/>
        </authorList>
    </citation>
    <scope>IDENTIFICATION</scope>
</reference>
<proteinExistence type="predicted"/>
<dbReference type="RefSeq" id="XP_029341580.1">
    <property type="nucleotide sequence ID" value="XM_029485720.1"/>
</dbReference>
<dbReference type="GeneID" id="100573795"/>
<dbReference type="KEGG" id="api:100573795"/>
<dbReference type="AlphaFoldDB" id="A0A8R2NKG5"/>
<dbReference type="EnsemblMetazoa" id="XM_029485720.1">
    <property type="protein sequence ID" value="XP_029341580.1"/>
    <property type="gene ID" value="LOC100573795"/>
</dbReference>
<sequence>MEASDYMNSLLPTTSKCSYIPMTCEFSNSISQNFKFMVSQNQPFPNTIEKLSYPTIQNSSEVLLTVHKRIKDIEIYLNVNFRGALKKNYNYYIIITQLYPYILISNLHHKYKVLNYRSHFQKGLPMKKFIQSVSIMYYYEYFN</sequence>
<evidence type="ECO:0000313" key="2">
    <source>
        <dbReference type="Proteomes" id="UP000007819"/>
    </source>
</evidence>
<protein>
    <submittedName>
        <fullName evidence="1">Uncharacterized protein</fullName>
    </submittedName>
</protein>
<keyword evidence="2" id="KW-1185">Reference proteome</keyword>
<evidence type="ECO:0000313" key="1">
    <source>
        <dbReference type="EnsemblMetazoa" id="XP_029341580.1"/>
    </source>
</evidence>
<organism evidence="1 2">
    <name type="scientific">Acyrthosiphon pisum</name>
    <name type="common">Pea aphid</name>
    <dbReference type="NCBI Taxonomy" id="7029"/>
    <lineage>
        <taxon>Eukaryota</taxon>
        <taxon>Metazoa</taxon>
        <taxon>Ecdysozoa</taxon>
        <taxon>Arthropoda</taxon>
        <taxon>Hexapoda</taxon>
        <taxon>Insecta</taxon>
        <taxon>Pterygota</taxon>
        <taxon>Neoptera</taxon>
        <taxon>Paraneoptera</taxon>
        <taxon>Hemiptera</taxon>
        <taxon>Sternorrhyncha</taxon>
        <taxon>Aphidomorpha</taxon>
        <taxon>Aphidoidea</taxon>
        <taxon>Aphididae</taxon>
        <taxon>Macrosiphini</taxon>
        <taxon>Acyrthosiphon</taxon>
    </lineage>
</organism>
<name>A0A8R2NKG5_ACYPI</name>
<accession>A0A8R2NKG5</accession>